<gene>
    <name evidence="8" type="ORF">EUA98_09660</name>
</gene>
<organism evidence="8 9">
    <name type="scientific">Pengzhenrongella frigida</name>
    <dbReference type="NCBI Taxonomy" id="1259133"/>
    <lineage>
        <taxon>Bacteria</taxon>
        <taxon>Bacillati</taxon>
        <taxon>Actinomycetota</taxon>
        <taxon>Actinomycetes</taxon>
        <taxon>Micrococcales</taxon>
        <taxon>Pengzhenrongella</taxon>
    </lineage>
</organism>
<dbReference type="OrthoDB" id="9803687at2"/>
<dbReference type="Proteomes" id="UP000293764">
    <property type="component" value="Unassembled WGS sequence"/>
</dbReference>
<dbReference type="PANTHER" id="PTHR46015">
    <property type="entry name" value="ZGC:172121"/>
    <property type="match status" value="1"/>
</dbReference>
<dbReference type="PROSITE" id="PS50970">
    <property type="entry name" value="HCY"/>
    <property type="match status" value="1"/>
</dbReference>
<dbReference type="GO" id="GO:0033528">
    <property type="term" value="P:S-methylmethionine cycle"/>
    <property type="evidence" value="ECO:0007669"/>
    <property type="project" value="TreeGrafter"/>
</dbReference>
<evidence type="ECO:0000256" key="3">
    <source>
        <dbReference type="ARBA" id="ARBA00022723"/>
    </source>
</evidence>
<sequence length="331" mass="33201">MTAPAAGKTSAASGLAAAIARGVVPLDGGLSNELERAGFDLSDDLWSAHVLRTAPAAITAAHVGYFEAGARVAITASYQASFEGFAARGVAPAEAAALLGRSVALARDAVDRCGLAGRAWVAASVGPYGAVLAGGQEYTGAYAAPGWTGRAGGGLTVRELREFHRRRIDALLMGAPDLLAIETIPAAAEAEALLHEVAELGVPAWLCLTTVTGADGTVRTRLGEDAAEVFAMAKDLEAVIAVGVNCVDPAGAARAVSVAAAASGKPVVVYPNAGGTWNSGERRWTGAAGFSADLVASWVDAGARVIGGCCRVGPAEISQLVATLADRSPGA</sequence>
<evidence type="ECO:0000256" key="4">
    <source>
        <dbReference type="ARBA" id="ARBA00022833"/>
    </source>
</evidence>
<dbReference type="GO" id="GO:0009086">
    <property type="term" value="P:methionine biosynthetic process"/>
    <property type="evidence" value="ECO:0007669"/>
    <property type="project" value="InterPro"/>
</dbReference>
<protein>
    <submittedName>
        <fullName evidence="8">Homocysteine S-methyltransferase</fullName>
        <ecNumber evidence="8">2.1.1.10</ecNumber>
    </submittedName>
</protein>
<feature type="binding site" evidence="6">
    <location>
        <position position="310"/>
    </location>
    <ligand>
        <name>Zn(2+)</name>
        <dbReference type="ChEBI" id="CHEBI:29105"/>
    </ligand>
</feature>
<dbReference type="GO" id="GO:0008898">
    <property type="term" value="F:S-adenosylmethionine-homocysteine S-methyltransferase activity"/>
    <property type="evidence" value="ECO:0007669"/>
    <property type="project" value="TreeGrafter"/>
</dbReference>
<comment type="cofactor">
    <cofactor evidence="5">
        <name>Zn(2+)</name>
        <dbReference type="ChEBI" id="CHEBI:29105"/>
    </cofactor>
    <text evidence="5">Binds 1 zinc ion per subunit.</text>
</comment>
<dbReference type="InterPro" id="IPR003726">
    <property type="entry name" value="HCY_dom"/>
</dbReference>
<dbReference type="Pfam" id="PF02574">
    <property type="entry name" value="S-methyl_trans"/>
    <property type="match status" value="1"/>
</dbReference>
<evidence type="ECO:0000313" key="9">
    <source>
        <dbReference type="Proteomes" id="UP000293764"/>
    </source>
</evidence>
<dbReference type="NCBIfam" id="NF007020">
    <property type="entry name" value="PRK09485.1"/>
    <property type="match status" value="1"/>
</dbReference>
<evidence type="ECO:0000256" key="5">
    <source>
        <dbReference type="PIRSR" id="PIRSR037505-2"/>
    </source>
</evidence>
<keyword evidence="2 6" id="KW-0808">Transferase</keyword>
<dbReference type="Gene3D" id="3.20.20.330">
    <property type="entry name" value="Homocysteine-binding-like domain"/>
    <property type="match status" value="1"/>
</dbReference>
<accession>A0A4Q5N559</accession>
<dbReference type="GO" id="GO:0032259">
    <property type="term" value="P:methylation"/>
    <property type="evidence" value="ECO:0007669"/>
    <property type="project" value="UniProtKB-KW"/>
</dbReference>
<dbReference type="EC" id="2.1.1.10" evidence="8"/>
<keyword evidence="3 5" id="KW-0479">Metal-binding</keyword>
<feature type="binding site" evidence="5 6">
    <location>
        <position position="246"/>
    </location>
    <ligand>
        <name>Zn(2+)</name>
        <dbReference type="ChEBI" id="CHEBI:29105"/>
    </ligand>
</feature>
<keyword evidence="4 5" id="KW-0862">Zinc</keyword>
<dbReference type="InterPro" id="IPR051486">
    <property type="entry name" value="Hcy_S-methyltransferase"/>
</dbReference>
<dbReference type="AlphaFoldDB" id="A0A4Q5N559"/>
<dbReference type="EMBL" id="SDWW01000020">
    <property type="protein sequence ID" value="RYV51201.1"/>
    <property type="molecule type" value="Genomic_DNA"/>
</dbReference>
<proteinExistence type="predicted"/>
<name>A0A4Q5N559_9MICO</name>
<evidence type="ECO:0000256" key="1">
    <source>
        <dbReference type="ARBA" id="ARBA00022603"/>
    </source>
</evidence>
<reference evidence="8 9" key="1">
    <citation type="submission" date="2019-01" db="EMBL/GenBank/DDBJ databases">
        <title>Novel species of Cellulomonas.</title>
        <authorList>
            <person name="Liu Q."/>
            <person name="Xin Y.-H."/>
        </authorList>
    </citation>
    <scope>NUCLEOTIDE SEQUENCE [LARGE SCALE GENOMIC DNA]</scope>
    <source>
        <strain evidence="8 9">HLT2-17</strain>
    </source>
</reference>
<dbReference type="PIRSF" id="PIRSF037505">
    <property type="entry name" value="Betaine_HMT"/>
    <property type="match status" value="1"/>
</dbReference>
<keyword evidence="9" id="KW-1185">Reference proteome</keyword>
<dbReference type="PANTHER" id="PTHR46015:SF1">
    <property type="entry name" value="HOMOCYSTEINE S-METHYLTRANSFERASE-LIKE ISOFORM 1"/>
    <property type="match status" value="1"/>
</dbReference>
<evidence type="ECO:0000259" key="7">
    <source>
        <dbReference type="PROSITE" id="PS50970"/>
    </source>
</evidence>
<dbReference type="SUPFAM" id="SSF82282">
    <property type="entry name" value="Homocysteine S-methyltransferase"/>
    <property type="match status" value="1"/>
</dbReference>
<dbReference type="InterPro" id="IPR017226">
    <property type="entry name" value="BHMT-like"/>
</dbReference>
<feature type="binding site" evidence="6">
    <location>
        <position position="309"/>
    </location>
    <ligand>
        <name>Zn(2+)</name>
        <dbReference type="ChEBI" id="CHEBI:29105"/>
    </ligand>
</feature>
<evidence type="ECO:0000313" key="8">
    <source>
        <dbReference type="EMBL" id="RYV51201.1"/>
    </source>
</evidence>
<dbReference type="GO" id="GO:0008270">
    <property type="term" value="F:zinc ion binding"/>
    <property type="evidence" value="ECO:0007669"/>
    <property type="project" value="InterPro"/>
</dbReference>
<dbReference type="InterPro" id="IPR036589">
    <property type="entry name" value="HCY_dom_sf"/>
</dbReference>
<comment type="caution">
    <text evidence="8">The sequence shown here is derived from an EMBL/GenBank/DDBJ whole genome shotgun (WGS) entry which is preliminary data.</text>
</comment>
<keyword evidence="1 6" id="KW-0489">Methyltransferase</keyword>
<feature type="domain" description="Hcy-binding" evidence="7">
    <location>
        <begin position="12"/>
        <end position="324"/>
    </location>
</feature>
<evidence type="ECO:0000256" key="6">
    <source>
        <dbReference type="PROSITE-ProRule" id="PRU00333"/>
    </source>
</evidence>
<evidence type="ECO:0000256" key="2">
    <source>
        <dbReference type="ARBA" id="ARBA00022679"/>
    </source>
</evidence>